<keyword evidence="4 5" id="KW-0326">Glycosidase</keyword>
<evidence type="ECO:0000256" key="5">
    <source>
        <dbReference type="PIRNR" id="PIRNR005536"/>
    </source>
</evidence>
<dbReference type="PANTHER" id="PTHR43053:SF3">
    <property type="entry name" value="ALPHA-GALACTOSIDASE C-RELATED"/>
    <property type="match status" value="1"/>
</dbReference>
<keyword evidence="3 5" id="KW-0378">Hydrolase</keyword>
<evidence type="ECO:0000259" key="8">
    <source>
        <dbReference type="Pfam" id="PF16874"/>
    </source>
</evidence>
<dbReference type="CDD" id="cd14791">
    <property type="entry name" value="GH36"/>
    <property type="match status" value="1"/>
</dbReference>
<dbReference type="Proteomes" id="UP000824165">
    <property type="component" value="Unassembled WGS sequence"/>
</dbReference>
<feature type="active site" description="Nucleophile" evidence="6">
    <location>
        <position position="477"/>
    </location>
</feature>
<feature type="active site" description="Proton donor" evidence="6">
    <location>
        <position position="539"/>
    </location>
</feature>
<feature type="binding site" evidence="7">
    <location>
        <position position="539"/>
    </location>
    <ligand>
        <name>substrate</name>
    </ligand>
</feature>
<accession>A0A9D1H1X4</accession>
<evidence type="ECO:0000256" key="3">
    <source>
        <dbReference type="ARBA" id="ARBA00022801"/>
    </source>
</evidence>
<name>A0A9D1H1X4_9FIRM</name>
<comment type="similarity">
    <text evidence="5">Belongs to the glycosyl hydrolase.</text>
</comment>
<dbReference type="InterPro" id="IPR017853">
    <property type="entry name" value="GH"/>
</dbReference>
<dbReference type="InterPro" id="IPR000111">
    <property type="entry name" value="Glyco_hydro_27/36_CS"/>
</dbReference>
<dbReference type="Gene3D" id="2.70.98.60">
    <property type="entry name" value="alpha-galactosidase from lactobacil brevis"/>
    <property type="match status" value="1"/>
</dbReference>
<proteinExistence type="inferred from homology"/>
<reference evidence="10" key="1">
    <citation type="submission" date="2020-10" db="EMBL/GenBank/DDBJ databases">
        <authorList>
            <person name="Gilroy R."/>
        </authorList>
    </citation>
    <scope>NUCLEOTIDE SEQUENCE</scope>
    <source>
        <strain evidence="10">CHK181-108</strain>
    </source>
</reference>
<dbReference type="SUPFAM" id="SSF51445">
    <property type="entry name" value="(Trans)glycosidases"/>
    <property type="match status" value="1"/>
</dbReference>
<feature type="binding site" evidence="7">
    <location>
        <position position="442"/>
    </location>
    <ligand>
        <name>substrate</name>
    </ligand>
</feature>
<dbReference type="Pfam" id="PF02065">
    <property type="entry name" value="Melibiase"/>
    <property type="match status" value="1"/>
</dbReference>
<feature type="domain" description="Glycosyl hydrolase family 36 C-terminal" evidence="8">
    <location>
        <begin position="641"/>
        <end position="716"/>
    </location>
</feature>
<dbReference type="InterPro" id="IPR031704">
    <property type="entry name" value="Glyco_hydro_36_N"/>
</dbReference>
<evidence type="ECO:0000259" key="9">
    <source>
        <dbReference type="Pfam" id="PF16875"/>
    </source>
</evidence>
<feature type="binding site" evidence="7">
    <location>
        <position position="517"/>
    </location>
    <ligand>
        <name>substrate</name>
    </ligand>
</feature>
<feature type="binding site" evidence="7">
    <location>
        <begin position="475"/>
        <end position="479"/>
    </location>
    <ligand>
        <name>substrate</name>
    </ligand>
</feature>
<comment type="caution">
    <text evidence="10">The sequence shown here is derived from an EMBL/GenBank/DDBJ whole genome shotgun (WGS) entry which is preliminary data.</text>
</comment>
<dbReference type="PROSITE" id="PS00512">
    <property type="entry name" value="ALPHA_GALACTOSIDASE"/>
    <property type="match status" value="1"/>
</dbReference>
<feature type="binding site" evidence="7">
    <location>
        <begin position="365"/>
        <end position="366"/>
    </location>
    <ligand>
        <name>substrate</name>
    </ligand>
</feature>
<dbReference type="Gene3D" id="3.20.20.70">
    <property type="entry name" value="Aldolase class I"/>
    <property type="match status" value="1"/>
</dbReference>
<dbReference type="InterPro" id="IPR031705">
    <property type="entry name" value="Glyco_hydro_36_C"/>
</dbReference>
<comment type="catalytic activity">
    <reaction evidence="1 5">
        <text>Hydrolysis of terminal, non-reducing alpha-D-galactose residues in alpha-D-galactosides, including galactose oligosaccharides, galactomannans and galactolipids.</text>
        <dbReference type="EC" id="3.2.1.22"/>
    </reaction>
</comment>
<dbReference type="EMBL" id="DVLU01000023">
    <property type="protein sequence ID" value="HIT84773.1"/>
    <property type="molecule type" value="Genomic_DNA"/>
</dbReference>
<dbReference type="GO" id="GO:0004557">
    <property type="term" value="F:alpha-galactosidase activity"/>
    <property type="evidence" value="ECO:0007669"/>
    <property type="project" value="UniProtKB-UniRule"/>
</dbReference>
<evidence type="ECO:0000256" key="7">
    <source>
        <dbReference type="PIRSR" id="PIRSR005536-2"/>
    </source>
</evidence>
<evidence type="ECO:0000256" key="6">
    <source>
        <dbReference type="PIRSR" id="PIRSR005536-1"/>
    </source>
</evidence>
<gene>
    <name evidence="10" type="ORF">IAA60_02580</name>
</gene>
<dbReference type="PRINTS" id="PR00743">
    <property type="entry name" value="GLHYDRLASE36"/>
</dbReference>
<dbReference type="Gene3D" id="2.60.40.1180">
    <property type="entry name" value="Golgi alpha-mannosidase II"/>
    <property type="match status" value="1"/>
</dbReference>
<evidence type="ECO:0000313" key="11">
    <source>
        <dbReference type="Proteomes" id="UP000824165"/>
    </source>
</evidence>
<reference evidence="10" key="2">
    <citation type="journal article" date="2021" name="PeerJ">
        <title>Extensive microbial diversity within the chicken gut microbiome revealed by metagenomics and culture.</title>
        <authorList>
            <person name="Gilroy R."/>
            <person name="Ravi A."/>
            <person name="Getino M."/>
            <person name="Pursley I."/>
            <person name="Horton D.L."/>
            <person name="Alikhan N.F."/>
            <person name="Baker D."/>
            <person name="Gharbi K."/>
            <person name="Hall N."/>
            <person name="Watson M."/>
            <person name="Adriaenssens E.M."/>
            <person name="Foster-Nyarko E."/>
            <person name="Jarju S."/>
            <person name="Secka A."/>
            <person name="Antonio M."/>
            <person name="Oren A."/>
            <person name="Chaudhuri R.R."/>
            <person name="La Ragione R."/>
            <person name="Hildebrand F."/>
            <person name="Pallen M.J."/>
        </authorList>
    </citation>
    <scope>NUCLEOTIDE SEQUENCE</scope>
    <source>
        <strain evidence="10">CHK181-108</strain>
    </source>
</reference>
<evidence type="ECO:0000256" key="4">
    <source>
        <dbReference type="ARBA" id="ARBA00023295"/>
    </source>
</evidence>
<dbReference type="InterPro" id="IPR013780">
    <property type="entry name" value="Glyco_hydro_b"/>
</dbReference>
<dbReference type="GO" id="GO:0016052">
    <property type="term" value="P:carbohydrate catabolic process"/>
    <property type="evidence" value="ECO:0007669"/>
    <property type="project" value="InterPro"/>
</dbReference>
<sequence length="719" mass="80867">MITKSTNKINETTFYLSGKTMSYIMAVDKIGYLRHIYHGSKIRPRGGSEIRNLDAAWTAYVEDRIILETALFEYPAYGHADLRIPSYSVTNSGGDSVSELKFKGFEIKENHVPELNGLPCVFAGGKTAQTLEITLADEKSGLEAVLLYTVFEEYDVLLRSVVFRNTSDKPINIDSAYSANVDIEQGDYDLIYFAGSWGRERDLHRQPIQLGSKTDISAARGSSSHCINPFVMIAERGADEEHGNVFGFSLIYSGNHSSMIECDHSGNVRVMQGINPLDFGKELKPGESFETPQCVLSFSADGIGGISRELSDLYRNNLCRSKWVHRERPVLINNWEATYFDFNEEKLLAIAKKAKEAGIELFVLDDGWFGKRDDDTSGLGDWFVNLKKLPSGLDGLAKKINDIGLDFGLWIEPEMVNPDSELYRAHPDWAIHVEGREPALSRNQLILDLSRPEVCDYIIDAISKVLSGANISYVKWDMNRPMTDMPRKGYNYEYMLGFYRVMGTLTSSFPDILFEGCAGGGGRFDAGVLAYMPQIWTSDDSDAIARLKIQYSTSMGYPISSMGAHVTAVPNHQVGRVTPLKTRADVAYTGAFGYELDITKMSDEEFEEVKRQVEKVKKLRGLTLNGDFYRLKSPYETNCCMWETVSKDKSEVFVMVCRVLNTANTNEPHVRLTALDPDADYRDEETGRIYGGDELMYMGVVPVYENRDFSSFTMHLKRV</sequence>
<dbReference type="AlphaFoldDB" id="A0A9D1H1X4"/>
<dbReference type="InterPro" id="IPR002252">
    <property type="entry name" value="Glyco_hydro_36"/>
</dbReference>
<dbReference type="Pfam" id="PF16875">
    <property type="entry name" value="Glyco_hydro_36N"/>
    <property type="match status" value="1"/>
</dbReference>
<dbReference type="EC" id="3.2.1.22" evidence="2 5"/>
<organism evidence="10 11">
    <name type="scientific">Candidatus Ornithomonoglobus intestinigallinarum</name>
    <dbReference type="NCBI Taxonomy" id="2840894"/>
    <lineage>
        <taxon>Bacteria</taxon>
        <taxon>Bacillati</taxon>
        <taxon>Bacillota</taxon>
        <taxon>Clostridia</taxon>
        <taxon>Candidatus Ornithomonoglobus</taxon>
    </lineage>
</organism>
<dbReference type="InterPro" id="IPR013785">
    <property type="entry name" value="Aldolase_TIM"/>
</dbReference>
<dbReference type="Pfam" id="PF16874">
    <property type="entry name" value="Glyco_hydro_36C"/>
    <property type="match status" value="1"/>
</dbReference>
<evidence type="ECO:0000256" key="2">
    <source>
        <dbReference type="ARBA" id="ARBA00012755"/>
    </source>
</evidence>
<feature type="domain" description="Glycosyl hydrolase family 36 N-terminal" evidence="9">
    <location>
        <begin position="31"/>
        <end position="284"/>
    </location>
</feature>
<dbReference type="PANTHER" id="PTHR43053">
    <property type="entry name" value="GLYCOSIDASE FAMILY 31"/>
    <property type="match status" value="1"/>
</dbReference>
<dbReference type="FunFam" id="3.20.20.70:FF:000118">
    <property type="entry name" value="Alpha-galactosidase"/>
    <property type="match status" value="1"/>
</dbReference>
<dbReference type="PIRSF" id="PIRSF005536">
    <property type="entry name" value="Agal"/>
    <property type="match status" value="1"/>
</dbReference>
<feature type="binding site" evidence="7">
    <location>
        <position position="197"/>
    </location>
    <ligand>
        <name>substrate</name>
    </ligand>
</feature>
<dbReference type="InterPro" id="IPR050985">
    <property type="entry name" value="Alpha-glycosidase_related"/>
</dbReference>
<evidence type="ECO:0000313" key="10">
    <source>
        <dbReference type="EMBL" id="HIT84773.1"/>
    </source>
</evidence>
<evidence type="ECO:0000256" key="1">
    <source>
        <dbReference type="ARBA" id="ARBA00001255"/>
    </source>
</evidence>
<dbReference type="InterPro" id="IPR038417">
    <property type="entry name" value="Alpga-gal_N_sf"/>
</dbReference>
<protein>
    <recommendedName>
        <fullName evidence="2 5">Alpha-galactosidase</fullName>
        <ecNumber evidence="2 5">3.2.1.22</ecNumber>
    </recommendedName>
</protein>